<dbReference type="EMBL" id="FO704551">
    <property type="protein sequence ID" value="CDG21590.1"/>
    <property type="molecule type" value="Genomic_DNA"/>
</dbReference>
<dbReference type="KEGG" id="xpo:XPG1_1935"/>
<sequence length="49" mass="5834">MDTLNKEKTKDNDSIIRQNKNLNNLIEQDHCNVKRRVHPMLEGKNFRLA</sequence>
<dbReference type="Proteomes" id="UP000032735">
    <property type="component" value="Chromosome"/>
</dbReference>
<keyword evidence="2" id="KW-1185">Reference proteome</keyword>
<organism evidence="1 2">
    <name type="scientific">Xenorhabdus poinarii G6</name>
    <dbReference type="NCBI Taxonomy" id="1354304"/>
    <lineage>
        <taxon>Bacteria</taxon>
        <taxon>Pseudomonadati</taxon>
        <taxon>Pseudomonadota</taxon>
        <taxon>Gammaproteobacteria</taxon>
        <taxon>Enterobacterales</taxon>
        <taxon>Morganellaceae</taxon>
        <taxon>Xenorhabdus</taxon>
    </lineage>
</organism>
<protein>
    <submittedName>
        <fullName evidence="1">Transposase</fullName>
    </submittedName>
</protein>
<dbReference type="HOGENOM" id="CLU_3142397_0_0_6"/>
<evidence type="ECO:0000313" key="2">
    <source>
        <dbReference type="Proteomes" id="UP000032735"/>
    </source>
</evidence>
<reference evidence="1 2" key="1">
    <citation type="submission" date="2013-07" db="EMBL/GenBank/DDBJ databases">
        <authorList>
            <person name="Genoscope - CEA"/>
        </authorList>
    </citation>
    <scope>NUCLEOTIDE SEQUENCE [LARGE SCALE GENOMIC DNA]</scope>
    <source>
        <strain evidence="1 2">G6</strain>
    </source>
</reference>
<gene>
    <name evidence="1" type="ORF">XPG1_1935</name>
</gene>
<proteinExistence type="predicted"/>
<name>A0A068R640_9GAMM</name>
<accession>A0A068R640</accession>
<dbReference type="STRING" id="1354304.XPG1_1935"/>
<dbReference type="AlphaFoldDB" id="A0A068R640"/>
<evidence type="ECO:0000313" key="1">
    <source>
        <dbReference type="EMBL" id="CDG21590.1"/>
    </source>
</evidence>